<reference evidence="2" key="1">
    <citation type="submission" date="2023-03" db="EMBL/GenBank/DDBJ databases">
        <authorList>
            <person name="Steffen K."/>
            <person name="Cardenas P."/>
        </authorList>
    </citation>
    <scope>NUCLEOTIDE SEQUENCE</scope>
</reference>
<evidence type="ECO:0000256" key="1">
    <source>
        <dbReference type="SAM" id="MobiDB-lite"/>
    </source>
</evidence>
<feature type="region of interest" description="Disordered" evidence="1">
    <location>
        <begin position="151"/>
        <end position="170"/>
    </location>
</feature>
<evidence type="ECO:0000313" key="3">
    <source>
        <dbReference type="Proteomes" id="UP001174909"/>
    </source>
</evidence>
<dbReference type="AlphaFoldDB" id="A0AA35WQM8"/>
<dbReference type="Proteomes" id="UP001174909">
    <property type="component" value="Unassembled WGS sequence"/>
</dbReference>
<organism evidence="2 3">
    <name type="scientific">Geodia barretti</name>
    <name type="common">Barrett's horny sponge</name>
    <dbReference type="NCBI Taxonomy" id="519541"/>
    <lineage>
        <taxon>Eukaryota</taxon>
        <taxon>Metazoa</taxon>
        <taxon>Porifera</taxon>
        <taxon>Demospongiae</taxon>
        <taxon>Heteroscleromorpha</taxon>
        <taxon>Tetractinellida</taxon>
        <taxon>Astrophorina</taxon>
        <taxon>Geodiidae</taxon>
        <taxon>Geodia</taxon>
    </lineage>
</organism>
<gene>
    <name evidence="2" type="ORF">GBAR_LOCUS13333</name>
</gene>
<comment type="caution">
    <text evidence="2">The sequence shown here is derived from an EMBL/GenBank/DDBJ whole genome shotgun (WGS) entry which is preliminary data.</text>
</comment>
<keyword evidence="3" id="KW-1185">Reference proteome</keyword>
<dbReference type="EMBL" id="CASHTH010001978">
    <property type="protein sequence ID" value="CAI8022767.1"/>
    <property type="molecule type" value="Genomic_DNA"/>
</dbReference>
<protein>
    <submittedName>
        <fullName evidence="2">Uncharacterized protein</fullName>
    </submittedName>
</protein>
<accession>A0AA35WQM8</accession>
<evidence type="ECO:0000313" key="2">
    <source>
        <dbReference type="EMBL" id="CAI8022767.1"/>
    </source>
</evidence>
<proteinExistence type="predicted"/>
<sequence>MTGKKPKPQQQDDRMDLTFERGDSQHPRGHAIVYFRVDTEPDKLYASYIVVLPVKADFGKYVPPFLASHLGNLPLNDFSCFAMPPVPEEVSSHRELEHLSDLRQDDLVFGSSMFSFDLPRMMEGITDAVQSYSELCADYYDRQGLTSAPTAESIPAAAPQQTETDTGSDNSYSVSEVLLGLMSERDKLAELSNLLGKLQFAQEGRDDNMTGEITEEINALARHLPEDFQVMNLLAAAKETTGRGSRLAQLYLDRCFRLADGDTNTVQTLEAQIDELRGQG</sequence>
<name>A0AA35WQM8_GEOBA</name>
<feature type="compositionally biased region" description="Polar residues" evidence="1">
    <location>
        <begin position="159"/>
        <end position="170"/>
    </location>
</feature>